<accession>J9BSD3</accession>
<name>J9BSD3_9ZZZZ</name>
<reference evidence="1" key="1">
    <citation type="journal article" date="2012" name="PLoS ONE">
        <title>Gene sets for utilization of primary and secondary nutrition supplies in the distal gut of endangered iberian lynx.</title>
        <authorList>
            <person name="Alcaide M."/>
            <person name="Messina E."/>
            <person name="Richter M."/>
            <person name="Bargiela R."/>
            <person name="Peplies J."/>
            <person name="Huws S.A."/>
            <person name="Newbold C.J."/>
            <person name="Golyshin P.N."/>
            <person name="Simon M.A."/>
            <person name="Lopez G."/>
            <person name="Yakimov M.M."/>
            <person name="Ferrer M."/>
        </authorList>
    </citation>
    <scope>NUCLEOTIDE SEQUENCE</scope>
</reference>
<comment type="caution">
    <text evidence="1">The sequence shown here is derived from an EMBL/GenBank/DDBJ whole genome shotgun (WGS) entry which is preliminary data.</text>
</comment>
<evidence type="ECO:0000313" key="1">
    <source>
        <dbReference type="EMBL" id="EJW90490.1"/>
    </source>
</evidence>
<gene>
    <name evidence="1" type="ORF">EVA_21404</name>
</gene>
<protein>
    <submittedName>
        <fullName evidence="1">Uncharacterized protein</fullName>
    </submittedName>
</protein>
<dbReference type="EMBL" id="AMCI01008809">
    <property type="protein sequence ID" value="EJW90490.1"/>
    <property type="molecule type" value="Genomic_DNA"/>
</dbReference>
<dbReference type="AlphaFoldDB" id="J9BSD3"/>
<proteinExistence type="predicted"/>
<sequence>KMMYYCIENWDWEMPTTLYFMVKVPYLKKKNATVSDWKT</sequence>
<organism evidence="1">
    <name type="scientific">gut metagenome</name>
    <dbReference type="NCBI Taxonomy" id="749906"/>
    <lineage>
        <taxon>unclassified sequences</taxon>
        <taxon>metagenomes</taxon>
        <taxon>organismal metagenomes</taxon>
    </lineage>
</organism>
<feature type="non-terminal residue" evidence="1">
    <location>
        <position position="1"/>
    </location>
</feature>